<evidence type="ECO:0000313" key="1">
    <source>
        <dbReference type="EMBL" id="CCB56112.1"/>
    </source>
</evidence>
<dbReference type="InParanoid" id="F6HN57"/>
<protein>
    <submittedName>
        <fullName evidence="1">Uncharacterized protein</fullName>
    </submittedName>
</protein>
<organism evidence="1 2">
    <name type="scientific">Vitis vinifera</name>
    <name type="common">Grape</name>
    <dbReference type="NCBI Taxonomy" id="29760"/>
    <lineage>
        <taxon>Eukaryota</taxon>
        <taxon>Viridiplantae</taxon>
        <taxon>Streptophyta</taxon>
        <taxon>Embryophyta</taxon>
        <taxon>Tracheophyta</taxon>
        <taxon>Spermatophyta</taxon>
        <taxon>Magnoliopsida</taxon>
        <taxon>eudicotyledons</taxon>
        <taxon>Gunneridae</taxon>
        <taxon>Pentapetalae</taxon>
        <taxon>rosids</taxon>
        <taxon>Vitales</taxon>
        <taxon>Vitaceae</taxon>
        <taxon>Viteae</taxon>
        <taxon>Vitis</taxon>
    </lineage>
</organism>
<accession>F6HN57</accession>
<dbReference type="AlphaFoldDB" id="F6HN57"/>
<proteinExistence type="predicted"/>
<reference evidence="2" key="1">
    <citation type="journal article" date="2007" name="Nature">
        <title>The grapevine genome sequence suggests ancestral hexaploidization in major angiosperm phyla.</title>
        <authorList>
            <consortium name="The French-Italian Public Consortium for Grapevine Genome Characterization."/>
            <person name="Jaillon O."/>
            <person name="Aury J.-M."/>
            <person name="Noel B."/>
            <person name="Policriti A."/>
            <person name="Clepet C."/>
            <person name="Casagrande A."/>
            <person name="Choisne N."/>
            <person name="Aubourg S."/>
            <person name="Vitulo N."/>
            <person name="Jubin C."/>
            <person name="Vezzi A."/>
            <person name="Legeai F."/>
            <person name="Hugueney P."/>
            <person name="Dasilva C."/>
            <person name="Horner D."/>
            <person name="Mica E."/>
            <person name="Jublot D."/>
            <person name="Poulain J."/>
            <person name="Bruyere C."/>
            <person name="Billault A."/>
            <person name="Segurens B."/>
            <person name="Gouyvenoux M."/>
            <person name="Ugarte E."/>
            <person name="Cattonaro F."/>
            <person name="Anthouard V."/>
            <person name="Vico V."/>
            <person name="Del Fabbro C."/>
            <person name="Alaux M."/>
            <person name="Di Gaspero G."/>
            <person name="Dumas V."/>
            <person name="Felice N."/>
            <person name="Paillard S."/>
            <person name="Juman I."/>
            <person name="Moroldo M."/>
            <person name="Scalabrin S."/>
            <person name="Canaguier A."/>
            <person name="Le Clainche I."/>
            <person name="Malacrida G."/>
            <person name="Durand E."/>
            <person name="Pesole G."/>
            <person name="Laucou V."/>
            <person name="Chatelet P."/>
            <person name="Merdinoglu D."/>
            <person name="Delledonne M."/>
            <person name="Pezzotti M."/>
            <person name="Lecharny A."/>
            <person name="Scarpelli C."/>
            <person name="Artiguenave F."/>
            <person name="Pe M.E."/>
            <person name="Valle G."/>
            <person name="Morgante M."/>
            <person name="Caboche M."/>
            <person name="Adam-Blondon A.-F."/>
            <person name="Weissenbach J."/>
            <person name="Quetier F."/>
            <person name="Wincker P."/>
        </authorList>
    </citation>
    <scope>NUCLEOTIDE SEQUENCE [LARGE SCALE GENOMIC DNA]</scope>
    <source>
        <strain evidence="2">cv. Pinot noir / PN40024</strain>
    </source>
</reference>
<sequence>MNEKNVEGKTPLHLFHMPIISPETMLTWILDTLSM</sequence>
<dbReference type="EMBL" id="FN595997">
    <property type="protein sequence ID" value="CCB56112.1"/>
    <property type="molecule type" value="Genomic_DNA"/>
</dbReference>
<name>F6HN57_VITVI</name>
<dbReference type="HOGENOM" id="CLU_3369481_0_0_1"/>
<gene>
    <name evidence="1" type="ordered locus">VIT_05s0165g00120</name>
</gene>
<evidence type="ECO:0000313" key="2">
    <source>
        <dbReference type="Proteomes" id="UP000009183"/>
    </source>
</evidence>
<keyword evidence="2" id="KW-1185">Reference proteome</keyword>
<dbReference type="PaxDb" id="29760-VIT_05s0165g00120.t01"/>
<dbReference type="Proteomes" id="UP000009183">
    <property type="component" value="Chromosome 5"/>
</dbReference>